<keyword evidence="3" id="KW-1185">Reference proteome</keyword>
<evidence type="ECO:0008006" key="4">
    <source>
        <dbReference type="Google" id="ProtNLM"/>
    </source>
</evidence>
<accession>A0A0D5NGE8</accession>
<dbReference type="PATRIC" id="fig|1126833.4.peg.1482"/>
<dbReference type="RefSeq" id="WP_045669771.1">
    <property type="nucleotide sequence ID" value="NZ_CP011058.1"/>
</dbReference>
<dbReference type="Proteomes" id="UP000032633">
    <property type="component" value="Chromosome"/>
</dbReference>
<organism evidence="2 3">
    <name type="scientific">Paenibacillus beijingensis</name>
    <dbReference type="NCBI Taxonomy" id="1126833"/>
    <lineage>
        <taxon>Bacteria</taxon>
        <taxon>Bacillati</taxon>
        <taxon>Bacillota</taxon>
        <taxon>Bacilli</taxon>
        <taxon>Bacillales</taxon>
        <taxon>Paenibacillaceae</taxon>
        <taxon>Paenibacillus</taxon>
    </lineage>
</organism>
<keyword evidence="1" id="KW-0812">Transmembrane</keyword>
<evidence type="ECO:0000256" key="1">
    <source>
        <dbReference type="SAM" id="Phobius"/>
    </source>
</evidence>
<gene>
    <name evidence="2" type="ORF">VN24_06790</name>
</gene>
<reference evidence="2 3" key="1">
    <citation type="journal article" date="2015" name="J. Biotechnol.">
        <title>Complete genome sequence of Paenibacillus beijingensis 7188(T) (=DSM 24997(T)), a novel rhizobacterium from jujube garden soil.</title>
        <authorList>
            <person name="Kwak Y."/>
            <person name="Shin J.H."/>
        </authorList>
    </citation>
    <scope>NUCLEOTIDE SEQUENCE [LARGE SCALE GENOMIC DNA]</scope>
    <source>
        <strain evidence="2 3">DSM 24997</strain>
    </source>
</reference>
<dbReference type="OrthoDB" id="1743319at2"/>
<keyword evidence="1" id="KW-0472">Membrane</keyword>
<evidence type="ECO:0000313" key="3">
    <source>
        <dbReference type="Proteomes" id="UP000032633"/>
    </source>
</evidence>
<dbReference type="HOGENOM" id="CLU_527684_0_0_9"/>
<reference evidence="3" key="2">
    <citation type="submission" date="2015-03" db="EMBL/GenBank/DDBJ databases">
        <title>Genome sequence of Paenibacillus beijingensis strain DSM 24997T.</title>
        <authorList>
            <person name="Kwak Y."/>
            <person name="Shin J.-H."/>
        </authorList>
    </citation>
    <scope>NUCLEOTIDE SEQUENCE [LARGE SCALE GENOMIC DNA]</scope>
    <source>
        <strain evidence="3">DSM 24997</strain>
    </source>
</reference>
<dbReference type="STRING" id="1126833.VN24_06790"/>
<dbReference type="KEGG" id="pbj:VN24_06790"/>
<dbReference type="EMBL" id="CP011058">
    <property type="protein sequence ID" value="AJY74336.1"/>
    <property type="molecule type" value="Genomic_DNA"/>
</dbReference>
<dbReference type="InterPro" id="IPR028994">
    <property type="entry name" value="Integrin_alpha_N"/>
</dbReference>
<dbReference type="Gene3D" id="2.130.10.130">
    <property type="entry name" value="Integrin alpha, N-terminal"/>
    <property type="match status" value="1"/>
</dbReference>
<protein>
    <recommendedName>
        <fullName evidence="4">VCBS repeat-containing protein</fullName>
    </recommendedName>
</protein>
<dbReference type="AlphaFoldDB" id="A0A0D5NGE8"/>
<name>A0A0D5NGE8_9BACL</name>
<keyword evidence="1" id="KW-1133">Transmembrane helix</keyword>
<sequence length="516" mass="55874">MATHGQKRRRPAIATALLHERDQPADGRGGSFGRKRPLLRIAAAASALISLLVSAGCSYTAAPADLLQAPAVDQTEAALSAAVGKLLPRGSKLQLPDRGDRTEAVRTVDLDGDGAPEALVSYTDYAGLSKLMILKQEQGVWTTWGEMAGSRFNGLEWVKVTDLDGDKQPEILVGCYNNNGSVRRSAFGWEYMLYLYTMDKNRLRDESGAKVLQPLANFPYQAAAAGDVDGDDRQEIAAVQSDANGISQLVIYHFSGGRLKLASRLAIEGSVNAYTGIAIGKLTPDRYGLIADASVGANSGLSIIVEWDNGLKRLYPAEDEAARGNNPRSVVSGDINGDGILEWPRLVVAPGQTDAAISDAFFLTQYVRWNEKLGKGESPAAGQDPFTVVSTEYNNDQYGISVQIPNRWQGLFAMTRPDGKAYGVASFDYYNEKSGVAANMWTLYAVPQDEWDSVQKAWKDQSLQSVYIRAANGLVYAAIVTPGPPDSWTQQDKDQFGTMLPDEEQIASAVRLLPEP</sequence>
<evidence type="ECO:0000313" key="2">
    <source>
        <dbReference type="EMBL" id="AJY74336.1"/>
    </source>
</evidence>
<feature type="transmembrane region" description="Helical" evidence="1">
    <location>
        <begin position="38"/>
        <end position="62"/>
    </location>
</feature>
<dbReference type="SUPFAM" id="SSF69318">
    <property type="entry name" value="Integrin alpha N-terminal domain"/>
    <property type="match status" value="1"/>
</dbReference>
<proteinExistence type="predicted"/>